<dbReference type="AlphaFoldDB" id="A0A0K1Q365"/>
<keyword evidence="2" id="KW-1185">Reference proteome</keyword>
<evidence type="ECO:0000313" key="1">
    <source>
        <dbReference type="EMBL" id="AKV00183.1"/>
    </source>
</evidence>
<evidence type="ECO:0000313" key="2">
    <source>
        <dbReference type="Proteomes" id="UP000064967"/>
    </source>
</evidence>
<sequence length="429" mass="44721">MSRGLSVPGLTNLRGPTRRVVRAVVVGRARRARDAHALRTDLRRGVARDGAADGVAAVRASVDRRRPRLLPLTCVAGGRGRGRAHCIRRSAAGCRTRNTERDQRHDAPPPFVTSFGHDRRAYRSQSCAWVPFELPPQPANSQPRAVTNFAHARRQLVFGRGCTIEMSPRTSLRSLLVLAGIGAAISAVHCSSSDSGSSGPSCVFSDADPTTIRHLTAEQQTLVTRASDRAKAALSASEWRYLFKLRYAFFPGATVQTDPVVVKALSAIAQDTPSCAKGAASTTSSTNSVDVCDRFANAGRCWNNSPVAASTVPCFTWSMMVAASLGCNVPTSTASSATYVDSEAWDDAQDGRETNDCEFPCIAGGGCSHGVCKCTADEAPCPGGCARTKSDASHCGGCGIACAAGTPCVEGVCGGPADAGSDAASDGGS</sequence>
<protein>
    <submittedName>
        <fullName evidence="1">Tryptophan synthase alpha chain</fullName>
    </submittedName>
</protein>
<accession>A0A0K1Q365</accession>
<organism evidence="1 2">
    <name type="scientific">Labilithrix luteola</name>
    <dbReference type="NCBI Taxonomy" id="1391654"/>
    <lineage>
        <taxon>Bacteria</taxon>
        <taxon>Pseudomonadati</taxon>
        <taxon>Myxococcota</taxon>
        <taxon>Polyangia</taxon>
        <taxon>Polyangiales</taxon>
        <taxon>Labilitrichaceae</taxon>
        <taxon>Labilithrix</taxon>
    </lineage>
</organism>
<name>A0A0K1Q365_9BACT</name>
<gene>
    <name evidence="1" type="ORF">AKJ09_06846</name>
</gene>
<reference evidence="1 2" key="1">
    <citation type="submission" date="2015-08" db="EMBL/GenBank/DDBJ databases">
        <authorList>
            <person name="Babu N.S."/>
            <person name="Beckwith C.J."/>
            <person name="Beseler K.G."/>
            <person name="Brison A."/>
            <person name="Carone J.V."/>
            <person name="Caskin T.P."/>
            <person name="Diamond M."/>
            <person name="Durham M.E."/>
            <person name="Foxe J.M."/>
            <person name="Go M."/>
            <person name="Henderson B.A."/>
            <person name="Jones I.B."/>
            <person name="McGettigan J.A."/>
            <person name="Micheletti S.J."/>
            <person name="Nasrallah M.E."/>
            <person name="Ortiz D."/>
            <person name="Piller C.R."/>
            <person name="Privatt S.R."/>
            <person name="Schneider S.L."/>
            <person name="Sharp S."/>
            <person name="Smith T.C."/>
            <person name="Stanton J.D."/>
            <person name="Ullery H.E."/>
            <person name="Wilson R.J."/>
            <person name="Serrano M.G."/>
            <person name="Buck G."/>
            <person name="Lee V."/>
            <person name="Wang Y."/>
            <person name="Carvalho R."/>
            <person name="Voegtly L."/>
            <person name="Shi R."/>
            <person name="Duckworth R."/>
            <person name="Johnson A."/>
            <person name="Loviza R."/>
            <person name="Walstead R."/>
            <person name="Shah Z."/>
            <person name="Kiflezghi M."/>
            <person name="Wade K."/>
            <person name="Ball S.L."/>
            <person name="Bradley K.W."/>
            <person name="Asai D.J."/>
            <person name="Bowman C.A."/>
            <person name="Russell D.A."/>
            <person name="Pope W.H."/>
            <person name="Jacobs-Sera D."/>
            <person name="Hendrix R.W."/>
            <person name="Hatfull G.F."/>
        </authorList>
    </citation>
    <scope>NUCLEOTIDE SEQUENCE [LARGE SCALE GENOMIC DNA]</scope>
    <source>
        <strain evidence="1 2">DSM 27648</strain>
    </source>
</reference>
<dbReference type="EMBL" id="CP012333">
    <property type="protein sequence ID" value="AKV00183.1"/>
    <property type="molecule type" value="Genomic_DNA"/>
</dbReference>
<proteinExistence type="predicted"/>
<dbReference type="Proteomes" id="UP000064967">
    <property type="component" value="Chromosome"/>
</dbReference>
<dbReference type="KEGG" id="llu:AKJ09_06846"/>